<dbReference type="InterPro" id="IPR011047">
    <property type="entry name" value="Quinoprotein_ADH-like_sf"/>
</dbReference>
<reference evidence="1" key="1">
    <citation type="journal article" date="2014" name="Front. Microbiol.">
        <title>High frequency of phylogenetically diverse reductive dehalogenase-homologous genes in deep subseafloor sedimentary metagenomes.</title>
        <authorList>
            <person name="Kawai M."/>
            <person name="Futagami T."/>
            <person name="Toyoda A."/>
            <person name="Takaki Y."/>
            <person name="Nishi S."/>
            <person name="Hori S."/>
            <person name="Arai W."/>
            <person name="Tsubouchi T."/>
            <person name="Morono Y."/>
            <person name="Uchiyama I."/>
            <person name="Ito T."/>
            <person name="Fujiyama A."/>
            <person name="Inagaki F."/>
            <person name="Takami H."/>
        </authorList>
    </citation>
    <scope>NUCLEOTIDE SEQUENCE</scope>
    <source>
        <strain evidence="1">Expedition CK06-06</strain>
    </source>
</reference>
<proteinExistence type="predicted"/>
<gene>
    <name evidence="1" type="ORF">S03H2_50260</name>
</gene>
<comment type="caution">
    <text evidence="1">The sequence shown here is derived from an EMBL/GenBank/DDBJ whole genome shotgun (WGS) entry which is preliminary data.</text>
</comment>
<dbReference type="Gene3D" id="2.120.10.30">
    <property type="entry name" value="TolB, C-terminal domain"/>
    <property type="match status" value="1"/>
</dbReference>
<evidence type="ECO:0008006" key="2">
    <source>
        <dbReference type="Google" id="ProtNLM"/>
    </source>
</evidence>
<organism evidence="1">
    <name type="scientific">marine sediment metagenome</name>
    <dbReference type="NCBI Taxonomy" id="412755"/>
    <lineage>
        <taxon>unclassified sequences</taxon>
        <taxon>metagenomes</taxon>
        <taxon>ecological metagenomes</taxon>
    </lineage>
</organism>
<dbReference type="InterPro" id="IPR011042">
    <property type="entry name" value="6-blade_b-propeller_TolB-like"/>
</dbReference>
<feature type="non-terminal residue" evidence="1">
    <location>
        <position position="98"/>
    </location>
</feature>
<name>X1I3W6_9ZZZZ</name>
<dbReference type="SUPFAM" id="SSF50998">
    <property type="entry name" value="Quinoprotein alcohol dehydrogenase-like"/>
    <property type="match status" value="1"/>
</dbReference>
<sequence length="98" mass="11098">MPVAMTVGQYGVIVIDDNGRLLWEWKHPNVAMYGLDVDPETGNFYVALYNRIMEVTRTGRVVWQFSSPETIGLHSLQRTPEGTILVACAPYDRVLEID</sequence>
<protein>
    <recommendedName>
        <fullName evidence="2">SMP-30/Gluconolactonase/LRE-like region domain-containing protein</fullName>
    </recommendedName>
</protein>
<dbReference type="EMBL" id="BARU01031813">
    <property type="protein sequence ID" value="GAH63965.1"/>
    <property type="molecule type" value="Genomic_DNA"/>
</dbReference>
<evidence type="ECO:0000313" key="1">
    <source>
        <dbReference type="EMBL" id="GAH63965.1"/>
    </source>
</evidence>
<dbReference type="AlphaFoldDB" id="X1I3W6"/>
<accession>X1I3W6</accession>